<proteinExistence type="predicted"/>
<dbReference type="AlphaFoldDB" id="A0A9K3PZY9"/>
<evidence type="ECO:0000313" key="1">
    <source>
        <dbReference type="EMBL" id="KAG7366312.1"/>
    </source>
</evidence>
<dbReference type="PANTHER" id="PTHR37984">
    <property type="entry name" value="PROTEIN CBG26694"/>
    <property type="match status" value="1"/>
</dbReference>
<reference evidence="1" key="1">
    <citation type="journal article" date="2021" name="Sci. Rep.">
        <title>Diploid genomic architecture of Nitzschia inconspicua, an elite biomass production diatom.</title>
        <authorList>
            <person name="Oliver A."/>
            <person name="Podell S."/>
            <person name="Pinowska A."/>
            <person name="Traller J.C."/>
            <person name="Smith S.R."/>
            <person name="McClure R."/>
            <person name="Beliaev A."/>
            <person name="Bohutskyi P."/>
            <person name="Hill E.A."/>
            <person name="Rabines A."/>
            <person name="Zheng H."/>
            <person name="Allen L.Z."/>
            <person name="Kuo A."/>
            <person name="Grigoriev I.V."/>
            <person name="Allen A.E."/>
            <person name="Hazlebeck D."/>
            <person name="Allen E.E."/>
        </authorList>
    </citation>
    <scope>NUCLEOTIDE SEQUENCE</scope>
    <source>
        <strain evidence="1">Hildebrandi</strain>
    </source>
</reference>
<comment type="caution">
    <text evidence="1">The sequence shown here is derived from an EMBL/GenBank/DDBJ whole genome shotgun (WGS) entry which is preliminary data.</text>
</comment>
<reference evidence="1" key="2">
    <citation type="submission" date="2021-04" db="EMBL/GenBank/DDBJ databases">
        <authorList>
            <person name="Podell S."/>
        </authorList>
    </citation>
    <scope>NUCLEOTIDE SEQUENCE</scope>
    <source>
        <strain evidence="1">Hildebrandi</strain>
    </source>
</reference>
<name>A0A9K3PZY9_9STRA</name>
<keyword evidence="2" id="KW-1185">Reference proteome</keyword>
<accession>A0A9K3PZY9</accession>
<gene>
    <name evidence="1" type="ORF">IV203_028982</name>
</gene>
<protein>
    <submittedName>
        <fullName evidence="1">Uncharacterized protein</fullName>
    </submittedName>
</protein>
<dbReference type="Proteomes" id="UP000693970">
    <property type="component" value="Unassembled WGS sequence"/>
</dbReference>
<organism evidence="1 2">
    <name type="scientific">Nitzschia inconspicua</name>
    <dbReference type="NCBI Taxonomy" id="303405"/>
    <lineage>
        <taxon>Eukaryota</taxon>
        <taxon>Sar</taxon>
        <taxon>Stramenopiles</taxon>
        <taxon>Ochrophyta</taxon>
        <taxon>Bacillariophyta</taxon>
        <taxon>Bacillariophyceae</taxon>
        <taxon>Bacillariophycidae</taxon>
        <taxon>Bacillariales</taxon>
        <taxon>Bacillariaceae</taxon>
        <taxon>Nitzschia</taxon>
    </lineage>
</organism>
<dbReference type="InterPro" id="IPR050951">
    <property type="entry name" value="Retrovirus_Pol_polyprotein"/>
</dbReference>
<dbReference type="EMBL" id="JAGRRH010000007">
    <property type="protein sequence ID" value="KAG7366312.1"/>
    <property type="molecule type" value="Genomic_DNA"/>
</dbReference>
<dbReference type="OrthoDB" id="55943at2759"/>
<dbReference type="PANTHER" id="PTHR37984:SF5">
    <property type="entry name" value="PROTEIN NYNRIN-LIKE"/>
    <property type="match status" value="1"/>
</dbReference>
<sequence length="118" mass="13809">MPFAYDELFSGKIGHYTKRKFHIDIVEDATPFHCKQPYPVPLVDRETVKAELERQVDLGLLERVYESEWGMPMFATKKSDGSIRTVDDLRQLNKVIRESTIRYRKSEISLNDARDIAF</sequence>
<evidence type="ECO:0000313" key="2">
    <source>
        <dbReference type="Proteomes" id="UP000693970"/>
    </source>
</evidence>